<keyword evidence="1" id="KW-0472">Membrane</keyword>
<dbReference type="AlphaFoldDB" id="A0A3N0WZH3"/>
<feature type="transmembrane region" description="Helical" evidence="1">
    <location>
        <begin position="38"/>
        <end position="59"/>
    </location>
</feature>
<keyword evidence="1" id="KW-0812">Transmembrane</keyword>
<accession>A0A3N0WZH3</accession>
<name>A0A3N0WZH3_9FLAO</name>
<dbReference type="EMBL" id="RJUG01000001">
    <property type="protein sequence ID" value="ROI10500.1"/>
    <property type="molecule type" value="Genomic_DNA"/>
</dbReference>
<gene>
    <name evidence="2" type="ORF">EGI11_00945</name>
</gene>
<keyword evidence="1" id="KW-1133">Transmembrane helix</keyword>
<evidence type="ECO:0000313" key="3">
    <source>
        <dbReference type="Proteomes" id="UP000270224"/>
    </source>
</evidence>
<dbReference type="Proteomes" id="UP000270224">
    <property type="component" value="Unassembled WGS sequence"/>
</dbReference>
<evidence type="ECO:0000313" key="2">
    <source>
        <dbReference type="EMBL" id="ROI10500.1"/>
    </source>
</evidence>
<dbReference type="OrthoDB" id="1452926at2"/>
<feature type="transmembrane region" description="Helical" evidence="1">
    <location>
        <begin position="12"/>
        <end position="32"/>
    </location>
</feature>
<protein>
    <submittedName>
        <fullName evidence="2">Uncharacterized protein</fullName>
    </submittedName>
</protein>
<comment type="caution">
    <text evidence="2">The sequence shown here is derived from an EMBL/GenBank/DDBJ whole genome shotgun (WGS) entry which is preliminary data.</text>
</comment>
<reference evidence="3" key="1">
    <citation type="submission" date="2018-11" db="EMBL/GenBank/DDBJ databases">
        <title>Proposal to divide the Flavobacteriaceae and reorganize its genera based on Amino Acid Identity values calculated from whole genome sequences.</title>
        <authorList>
            <person name="Nicholson A.C."/>
            <person name="Gulvik C.A."/>
            <person name="Whitney A.M."/>
            <person name="Humrighouse B.W."/>
            <person name="Bell M."/>
            <person name="Holmens B."/>
            <person name="Steigerwalt A."/>
            <person name="Villarma A."/>
            <person name="Sheth M."/>
            <person name="Batra D."/>
            <person name="Pryor J."/>
            <person name="Bernardet J.-F."/>
            <person name="Hugo C."/>
            <person name="Kampfer P."/>
            <person name="Newman J."/>
            <person name="Mcquiston J.R."/>
        </authorList>
    </citation>
    <scope>NUCLEOTIDE SEQUENCE [LARGE SCALE GENOMIC DNA]</scope>
    <source>
        <strain evidence="3">H3056</strain>
    </source>
</reference>
<organism evidence="2 3">
    <name type="scientific">Kaistella daneshvariae</name>
    <dbReference type="NCBI Taxonomy" id="2487074"/>
    <lineage>
        <taxon>Bacteria</taxon>
        <taxon>Pseudomonadati</taxon>
        <taxon>Bacteroidota</taxon>
        <taxon>Flavobacteriia</taxon>
        <taxon>Flavobacteriales</taxon>
        <taxon>Weeksellaceae</taxon>
        <taxon>Chryseobacterium group</taxon>
        <taxon>Kaistella</taxon>
    </lineage>
</organism>
<sequence>MRLNNRNKAGYFQFLSILVLMVLVGGIVLYFIDRSNEHLNLGSVLLLIIPLFFALVFYLRGSQIFEYDSDGEALNFRNKNVVFFLNKAKSDEFPKYKMLNYEIVNMLLFKRLYVTISSKKSKSIILKYDISYLSRKEVADLKSSLKKVLRKNNE</sequence>
<evidence type="ECO:0000256" key="1">
    <source>
        <dbReference type="SAM" id="Phobius"/>
    </source>
</evidence>
<proteinExistence type="predicted"/>
<dbReference type="RefSeq" id="WP_123264592.1">
    <property type="nucleotide sequence ID" value="NZ_RJUG01000001.1"/>
</dbReference>